<keyword evidence="1" id="KW-0175">Coiled coil</keyword>
<evidence type="ECO:0000256" key="1">
    <source>
        <dbReference type="SAM" id="Coils"/>
    </source>
</evidence>
<proteinExistence type="predicted"/>
<comment type="caution">
    <text evidence="3">The sequence shown here is derived from an EMBL/GenBank/DDBJ whole genome shotgun (WGS) entry which is preliminary data.</text>
</comment>
<evidence type="ECO:0000313" key="4">
    <source>
        <dbReference type="Proteomes" id="UP000722336"/>
    </source>
</evidence>
<dbReference type="EMBL" id="JAGSPA010000003">
    <property type="protein sequence ID" value="MBV7257291.1"/>
    <property type="molecule type" value="Genomic_DNA"/>
</dbReference>
<reference evidence="3 4" key="1">
    <citation type="submission" date="2021-04" db="EMBL/GenBank/DDBJ databases">
        <authorList>
            <person name="Pira H."/>
            <person name="Risdian C."/>
            <person name="Wink J."/>
        </authorList>
    </citation>
    <scope>NUCLEOTIDE SEQUENCE [LARGE SCALE GENOMIC DNA]</scope>
    <source>
        <strain evidence="3 4">WHA3</strain>
    </source>
</reference>
<feature type="chain" id="PRO_5046504229" description="Periplasmic heavy metal sensor" evidence="2">
    <location>
        <begin position="20"/>
        <end position="162"/>
    </location>
</feature>
<organism evidence="3 4">
    <name type="scientific">Pacificimonas pallii</name>
    <dbReference type="NCBI Taxonomy" id="2827236"/>
    <lineage>
        <taxon>Bacteria</taxon>
        <taxon>Pseudomonadati</taxon>
        <taxon>Pseudomonadota</taxon>
        <taxon>Alphaproteobacteria</taxon>
        <taxon>Sphingomonadales</taxon>
        <taxon>Sphingosinicellaceae</taxon>
        <taxon>Pacificimonas</taxon>
    </lineage>
</organism>
<dbReference type="RefSeq" id="WP_218446114.1">
    <property type="nucleotide sequence ID" value="NZ_JAGSPA010000003.1"/>
</dbReference>
<gene>
    <name evidence="3" type="ORF">KCG44_10900</name>
</gene>
<accession>A0ABS6SH99</accession>
<keyword evidence="4" id="KW-1185">Reference proteome</keyword>
<feature type="signal peptide" evidence="2">
    <location>
        <begin position="1"/>
        <end position="19"/>
    </location>
</feature>
<evidence type="ECO:0000313" key="3">
    <source>
        <dbReference type="EMBL" id="MBV7257291.1"/>
    </source>
</evidence>
<name>A0ABS6SH99_9SPHN</name>
<keyword evidence="2" id="KW-0732">Signal</keyword>
<sequence length="162" mass="18123">MKTHLIFAALIGLAIGAPAAAQQPFGGLSEEGRAILAAAMTRQHAPGHDQAVSRARARVLQLLSAEELDVNAIAEAQRAERTLVMRDHARAHERMLTAYEKLSSSDRRAFAAALAYREARVRQQMERARNRMELLDRMMVRQQRNLENMRSGQRPPAQQVSD</sequence>
<feature type="coiled-coil region" evidence="1">
    <location>
        <begin position="118"/>
        <end position="145"/>
    </location>
</feature>
<evidence type="ECO:0000256" key="2">
    <source>
        <dbReference type="SAM" id="SignalP"/>
    </source>
</evidence>
<dbReference type="Proteomes" id="UP000722336">
    <property type="component" value="Unassembled WGS sequence"/>
</dbReference>
<evidence type="ECO:0008006" key="5">
    <source>
        <dbReference type="Google" id="ProtNLM"/>
    </source>
</evidence>
<protein>
    <recommendedName>
        <fullName evidence="5">Periplasmic heavy metal sensor</fullName>
    </recommendedName>
</protein>